<evidence type="ECO:0000313" key="2">
    <source>
        <dbReference type="Proteomes" id="UP000257200"/>
    </source>
</evidence>
<dbReference type="PANTHER" id="PTHR19446">
    <property type="entry name" value="REVERSE TRANSCRIPTASES"/>
    <property type="match status" value="1"/>
</dbReference>
<reference evidence="1" key="2">
    <citation type="submission" date="2025-09" db="UniProtKB">
        <authorList>
            <consortium name="Ensembl"/>
        </authorList>
    </citation>
    <scope>IDENTIFICATION</scope>
</reference>
<reference evidence="1" key="1">
    <citation type="submission" date="2025-08" db="UniProtKB">
        <authorList>
            <consortium name="Ensembl"/>
        </authorList>
    </citation>
    <scope>IDENTIFICATION</scope>
</reference>
<accession>A0A3Q1GCK8</accession>
<dbReference type="AlphaFoldDB" id="A0A3Q1GCK8"/>
<dbReference type="Ensembl" id="ENSAPOT00000006651.1">
    <property type="protein sequence ID" value="ENSAPOP00000025272.1"/>
    <property type="gene ID" value="ENSAPOG00000008290.1"/>
</dbReference>
<proteinExistence type="predicted"/>
<protein>
    <submittedName>
        <fullName evidence="1">Uncharacterized protein</fullName>
    </submittedName>
</protein>
<dbReference type="GeneTree" id="ENSGT01030000240051"/>
<evidence type="ECO:0000313" key="1">
    <source>
        <dbReference type="Ensembl" id="ENSAPOP00000025272.1"/>
    </source>
</evidence>
<organism evidence="1 2">
    <name type="scientific">Acanthochromis polyacanthus</name>
    <name type="common">spiny chromis</name>
    <dbReference type="NCBI Taxonomy" id="80966"/>
    <lineage>
        <taxon>Eukaryota</taxon>
        <taxon>Metazoa</taxon>
        <taxon>Chordata</taxon>
        <taxon>Craniata</taxon>
        <taxon>Vertebrata</taxon>
        <taxon>Euteleostomi</taxon>
        <taxon>Actinopterygii</taxon>
        <taxon>Neopterygii</taxon>
        <taxon>Teleostei</taxon>
        <taxon>Neoteleostei</taxon>
        <taxon>Acanthomorphata</taxon>
        <taxon>Ovalentaria</taxon>
        <taxon>Pomacentridae</taxon>
        <taxon>Acanthochromis</taxon>
    </lineage>
</organism>
<keyword evidence="2" id="KW-1185">Reference proteome</keyword>
<name>A0A3Q1GCK8_9TELE</name>
<dbReference type="Proteomes" id="UP000257200">
    <property type="component" value="Unplaced"/>
</dbReference>
<dbReference type="InParanoid" id="A0A3Q1GCK8"/>
<sequence>EFYHYFKSIEKKKLFCAFIDYRKAFDMVWRQALWYKLLKMGIKGKFLAVVKSMYYKHFLCHCNGDKIKAHNIQNTPSK</sequence>